<name>A0A380FFQ2_STAGA</name>
<evidence type="ECO:0000313" key="2">
    <source>
        <dbReference type="Proteomes" id="UP000255277"/>
    </source>
</evidence>
<organism evidence="1 2">
    <name type="scientific">Staphylococcus gallinarum</name>
    <dbReference type="NCBI Taxonomy" id="1293"/>
    <lineage>
        <taxon>Bacteria</taxon>
        <taxon>Bacillati</taxon>
        <taxon>Bacillota</taxon>
        <taxon>Bacilli</taxon>
        <taxon>Bacillales</taxon>
        <taxon>Staphylococcaceae</taxon>
        <taxon>Staphylococcus</taxon>
    </lineage>
</organism>
<evidence type="ECO:0000313" key="1">
    <source>
        <dbReference type="EMBL" id="SUM32590.1"/>
    </source>
</evidence>
<dbReference type="Proteomes" id="UP000255277">
    <property type="component" value="Unassembled WGS sequence"/>
</dbReference>
<dbReference type="EMBL" id="UHDK01000001">
    <property type="protein sequence ID" value="SUM32590.1"/>
    <property type="molecule type" value="Genomic_DNA"/>
</dbReference>
<gene>
    <name evidence="1" type="ORF">NCTC12195_02037</name>
</gene>
<sequence>MLKEKLKQQLNKYVENGQLEKGLNKVNDQVKKKKGKDYSKYVDKLMKFLNKDKNNNK</sequence>
<protein>
    <submittedName>
        <fullName evidence="1">Uncharacterized protein</fullName>
    </submittedName>
</protein>
<proteinExistence type="predicted"/>
<accession>A0A380FFQ2</accession>
<dbReference type="RefSeq" id="WP_232161714.1">
    <property type="nucleotide sequence ID" value="NZ_JAIBNS010000001.1"/>
</dbReference>
<reference evidence="1 2" key="1">
    <citation type="submission" date="2018-06" db="EMBL/GenBank/DDBJ databases">
        <authorList>
            <consortium name="Pathogen Informatics"/>
            <person name="Doyle S."/>
        </authorList>
    </citation>
    <scope>NUCLEOTIDE SEQUENCE [LARGE SCALE GENOMIC DNA]</scope>
    <source>
        <strain evidence="1 2">NCTC12195</strain>
    </source>
</reference>
<dbReference type="AlphaFoldDB" id="A0A380FFQ2"/>